<proteinExistence type="predicted"/>
<sequence length="635" mass="70019">MAAVSCSREFGKSAIPVPTNESSGPSAEDDDDVQFMFSAPKRKCRKRKRVSGLQSIRCGPPQLRTIMSGPAIAAKVEQRRASAGMVQQLESCHIGLDENTRLPARSGSLPAIPAIAGRSQSTQSDPSMQSKYLRPVYGSDVPDPTLTVPWDEPSILSQPYISPNGWEPLQFENTSAKRHKSDKQASMFHSINHSQHHYQPSQISPKTVHSSLPTPLRHPSGGYETGFVDMLGSSAMQDMQDVTIPSDPMEVTWEDVSCEASPNIDPRSNELYFGSAATPVSLIGTGTVTSNRQMVPPSFSHNMMGVNNIGSHPNARNTREFQQYQVANTHPAMLDYRSANEQPSRFPTSSNLERHGHGRENHHFLQTAATASGMNSQSIPRVAPSNPNTPSPRFFWHTPRPPQLISPRNPEQISPDTQQIHEADMLRKPSLYGVPPSPMYTSRGTSKQPADTNGRGMLTQNPTHGHGMSNRQILTSQRDPTSEISSQSGPLNGETNKPRHDVMSATTTGQSSTSENPRPQNPRKRKPLSHSPNLIVDIAETCQEVFPFALVAERHNKPIQKVFDAFAAIIQLPLLRNADDKRRHGSLGKRRMKEYRDARKAMALAREDELKARRDMLATGAEAQFGSVRRPGRNG</sequence>
<feature type="region of interest" description="Disordered" evidence="1">
    <location>
        <begin position="1"/>
        <end position="32"/>
    </location>
</feature>
<dbReference type="Proteomes" id="UP000701801">
    <property type="component" value="Unassembled WGS sequence"/>
</dbReference>
<feature type="region of interest" description="Disordered" evidence="1">
    <location>
        <begin position="193"/>
        <end position="214"/>
    </location>
</feature>
<gene>
    <name evidence="2" type="ORF">HYALB_00007060</name>
</gene>
<dbReference type="EMBL" id="CAJVRM010000156">
    <property type="protein sequence ID" value="CAG8975931.1"/>
    <property type="molecule type" value="Genomic_DNA"/>
</dbReference>
<keyword evidence="3" id="KW-1185">Reference proteome</keyword>
<dbReference type="OrthoDB" id="3515338at2759"/>
<comment type="caution">
    <text evidence="2">The sequence shown here is derived from an EMBL/GenBank/DDBJ whole genome shotgun (WGS) entry which is preliminary data.</text>
</comment>
<reference evidence="2" key="1">
    <citation type="submission" date="2021-07" db="EMBL/GenBank/DDBJ databases">
        <authorList>
            <person name="Durling M."/>
        </authorList>
    </citation>
    <scope>NUCLEOTIDE SEQUENCE</scope>
</reference>
<evidence type="ECO:0000313" key="3">
    <source>
        <dbReference type="Proteomes" id="UP000701801"/>
    </source>
</evidence>
<feature type="compositionally biased region" description="Polar residues" evidence="1">
    <location>
        <begin position="193"/>
        <end position="213"/>
    </location>
</feature>
<feature type="region of interest" description="Disordered" evidence="1">
    <location>
        <begin position="371"/>
        <end position="414"/>
    </location>
</feature>
<feature type="compositionally biased region" description="Polar residues" evidence="1">
    <location>
        <begin position="458"/>
        <end position="495"/>
    </location>
</feature>
<feature type="compositionally biased region" description="Polar residues" evidence="1">
    <location>
        <begin position="504"/>
        <end position="515"/>
    </location>
</feature>
<accession>A0A9N9Q6U4</accession>
<feature type="region of interest" description="Disordered" evidence="1">
    <location>
        <begin position="426"/>
        <end position="531"/>
    </location>
</feature>
<feature type="compositionally biased region" description="Polar residues" evidence="1">
    <location>
        <begin position="439"/>
        <end position="451"/>
    </location>
</feature>
<evidence type="ECO:0000313" key="2">
    <source>
        <dbReference type="EMBL" id="CAG8975931.1"/>
    </source>
</evidence>
<dbReference type="AlphaFoldDB" id="A0A9N9Q6U4"/>
<name>A0A9N9Q6U4_9HELO</name>
<evidence type="ECO:0000256" key="1">
    <source>
        <dbReference type="SAM" id="MobiDB-lite"/>
    </source>
</evidence>
<protein>
    <submittedName>
        <fullName evidence="2">Uncharacterized protein</fullName>
    </submittedName>
</protein>
<organism evidence="2 3">
    <name type="scientific">Hymenoscyphus albidus</name>
    <dbReference type="NCBI Taxonomy" id="595503"/>
    <lineage>
        <taxon>Eukaryota</taxon>
        <taxon>Fungi</taxon>
        <taxon>Dikarya</taxon>
        <taxon>Ascomycota</taxon>
        <taxon>Pezizomycotina</taxon>
        <taxon>Leotiomycetes</taxon>
        <taxon>Helotiales</taxon>
        <taxon>Helotiaceae</taxon>
        <taxon>Hymenoscyphus</taxon>
    </lineage>
</organism>